<dbReference type="Pfam" id="PF25036">
    <property type="entry name" value="VPS13_VAB"/>
    <property type="match status" value="1"/>
</dbReference>
<evidence type="ECO:0000256" key="4">
    <source>
        <dbReference type="PROSITE-ProRule" id="PRU00267"/>
    </source>
</evidence>
<dbReference type="InterPro" id="IPR056747">
    <property type="entry name" value="VPS13-like_M"/>
</dbReference>
<dbReference type="GO" id="GO:0007005">
    <property type="term" value="P:mitochondrion organization"/>
    <property type="evidence" value="ECO:0007669"/>
    <property type="project" value="TreeGrafter"/>
</dbReference>
<dbReference type="InterPro" id="IPR009543">
    <property type="entry name" value="VPS13_VAB"/>
</dbReference>
<dbReference type="GO" id="GO:0045053">
    <property type="term" value="P:protein retention in Golgi apparatus"/>
    <property type="evidence" value="ECO:0007669"/>
    <property type="project" value="TreeGrafter"/>
</dbReference>
<dbReference type="Pfam" id="PF25033">
    <property type="entry name" value="VPS13_M"/>
    <property type="match status" value="1"/>
</dbReference>
<dbReference type="Pfam" id="PF00505">
    <property type="entry name" value="HMG_box"/>
    <property type="match status" value="1"/>
</dbReference>
<feature type="region of interest" description="Disordered" evidence="5">
    <location>
        <begin position="1481"/>
        <end position="1509"/>
    </location>
</feature>
<evidence type="ECO:0000313" key="7">
    <source>
        <dbReference type="EMBL" id="GAN03420.1"/>
    </source>
</evidence>
<keyword evidence="8" id="KW-1185">Reference proteome</keyword>
<dbReference type="SMART" id="SM00398">
    <property type="entry name" value="HMG"/>
    <property type="match status" value="2"/>
</dbReference>
<evidence type="ECO:0000313" key="8">
    <source>
        <dbReference type="Proteomes" id="UP000053815"/>
    </source>
</evidence>
<accession>A0A0C9LT57</accession>
<feature type="DNA-binding region" description="HMG box" evidence="4">
    <location>
        <begin position="3482"/>
        <end position="3535"/>
    </location>
</feature>
<sequence>MLESLVASILNRFLKNYVSNLNYDQLKIGIWNGEVNLRNLKLRRDALDKLDLPINVSEGTCISPNREVCTSAPNLTTPYLSCTGYLGELTLIIPWSNLRNEPVKVIIDHVYLLAEPKNEFTVTVEEEEERAQELKRRRLSTAEMLESPEAQTDQKKDSNGKGSDGFITQLTNKIVDNLQFTMKNIHIRYEDKISDPGHPFAAGITLKELSALSTDEEWMPKFISEPTNTINKLATLESLSVYWNTDARSLTGMHHEEAAQVYTDLIPHASNSPREHQYILKPVSGTGKVKLNKNYGGHVPKTDVTMLFDELAFGLDDHQYRDAILMIDLFHANLKKQKYLKFHPEKGKTPKSHPRAFFQFAGKAILSEIHEKNYKWTWDHFRTRRDQRLQYIDCYIADKMKKATADQLGALKQLEYDLSFEDIRFYRSIAKSKLRREKIRIDKENEKKKAENAKVGWWGWLSGAAPASKAEETTDDDTGSIHITDEQKKELYDVIEYDEDKATIASAVDIPKDTIKFIIKTKLNRGSFTLRQNAKKPTELDLVSIVFDAVSIDVTQYPESMKIAAALGDLQLFDGSTKDTIYHQLIGVKKKNNNRDSSLLNIETNMTERDRRKSNALMEAVSAKEADPFFSIVFEKKPLSNKADNAFSLKMKHLEIIYSPVVIAGIMKFFKPPNSKMESVNALIAVAGDTFEGFKTQTRAGLEFALETHTTLDLNVDMDAPIIIIPESLTSQDSPVMIIDAGHINVDSQLADKAVVNDIKNKDIQRYSKQDAKTLEDLMYDKFNLQLSQTKVLIGSNTKECLWQLQDHPPRHGVDARFIERIDMNFLIELCILPGKTEFTKIKVSGQLPLLSINLSDSKYKILMRIVDFIVPKSEDDTTGAPSQAQKRPHVLQDNNTHTSTGNVITERYWGSRDDHALLLDDSGSEITSIGSRSDTPTTATSQAASIASSDVEQFKLTFQVDKVSASIHETSAVDPTKETLLCEILLESFELVVLTRPDDLLVDVSLKALSVADKMEHQGDFHYLVTSDIIDRKNTVGRTNDKNLVNVKYRKASRNHPRFHNVYQGYDQTVDVVLSTLTVVITRKSLLRIYNWIMNTFTAPPAAAAANMGKQEFEGDVFYDDASSLDHHSVLSDSLHLPRMSIKPATADTSDSNSNNNNSNRMKVAIHMDSVNLILNKEGKRLGTGELSFGDIIIMLEPNTIEVDGKFGNFTLSDDSSMINTGNNDSVQTFNTASVSETYIISIVGDELADFTYKTYDPKAADYPGYNQKFDLKMGAIHLLVTESVKPTLDFLQEFLEMKNVYDAARNAAVETAQQLQEGSSTNRFHFDIKVKSPVLVFPVGDNKKTDTLIANLGEIRAHNSFIEVHRRDLKNVPQSVMVPVTHINCGLYDISLYSTAVTHDHDGNAKKHVLPIIDNLNIVFDIENPEDPDEAMGPGSQILGNISDVRMALTERQYKSLLETWAFIQKEFLTADAANNATEETLTSSDGRGALSKSSSRSQLSIASPQADTPSIKQVANKINLDLVIKLNTVYLELLTGQDSEMEDKEKHMLSRLAFDGICMKLQNMSNESMLMEVGIQSISFADTRSQSKSKFREILPANTLDGPQFQFKLWSYKDQDATPVMDMKMTVDSPKIVLSLDYLFLLKDFFMGPFIVIEPTEAQKYAQSYGQERDNKDANVKQLQSQNQAPPTVIKYNINIIDLRVLCLANPENAASEAVILSFNQLTVIQQTNLEVHLDGIGMVLCRMDNIAESTMHFVEEFNILLSMETAATSTVHHLTTIKLQVEPIILRLSYQDAMLISTIANKVIALMGSPDQSTAPKPTSSESTSDLESITSDALLLGDQSEAYLHAPASSATLNLAEKPKGIEPFIVMSKESLSASFDGIQVILIEDLHDLPFVDLQINPFAITASDWTRALKADVDFWLKANNFNFKNSHWEPIIEPWRFCIKVSQDATDKSTNVALESKDLLYLNITHTFLESLMSVSETLSQTKPLAQTAQTQVRPYLIRNFTGHDLRFWNMSDDVEKGDNRVFKLKQGETLPWTFRDWKKRRERVNLGKNLFGVQIDAFHWEPILHVPVDTESERAYRLRPAVKEIDHRLIVDIHLENHIKTVTFRSGLVLQNNSSQEMQMVMVNKKRRMLSDVMRLKPYEIFNVPIELSYDRWVVIRPSDKYHWSTQMLMWSDVVLPTAPRSVECLPLESGTEELMPYEYQINVECDKKNPLVKQYPFLKVQFCPPIQVENLLPFDFDLTLTNEMTGAQMHAFVEKGKTASLYNMKPNTTLVIQLDLKSDRYKCSNTSTINTKPNYSSIGEKITIADHNNVPTNVKMNITRSSSTTDALHVSIYAPYLIFNKTGLPICLRQRQGYRQGRSPPEEIPAYRQGDTLEPIIFSYPDIDHKNRAQISINDSRWSEPISFEAVGNSQDVTLLSKQDAYARHAGIKVEEGTGIVRLTKLVTITPRYIIKNNMDIALNFCEFGNDEVTSIAPDQKLPLYQTTKSSVRWLCLQSQELGCKWSSPFDIQEIGKTYVKVDKGDDTIPYLVRVSVSIKDSTIFITFNQDHKWPYYIVNRSRMPVRFRQEHTDFEEYGLKDKQRKAFQEPRTFTLQPDSTFRYSWDIPVAKEKRLELLVGNRHRSINFQAIGAQVPFRYMKHRDGGLENNTLSIDVIADDSALVLRLTDFDLSKSLYRPKSSGTSTLASTSREGSVRDAFETVTIQHVVNYVLELNLAGFGISLINRHAQIDNQLYNSTYPILCYPTTLPKVSSELSTHPTLHIALDKVKDDRHGVLYFKLFSVLLQEMTFEIDEDFLYALLDFAQFNSGSKKADDESDLYIMTIEEPVVEKAEALYYFEEFCIQPMRLNLSFVRTEKLDSSDTSSSARSSAMGYVFNVFTMTLGNINDAPIKLNALIVDNLRASSEDLTARIMLHYREQVIYQIHRVLGSIDILGNPVGLFNTLSSGFGELFYEPYQGFIMSDRPQDLGIGIAKGVGGFMKKGVFGISDSLSRFSGSLGKGVSAATMDKKFQDRRRMNMTRNKPTHAIYGVTQGVGYFGTSVASGFAGLVKRPIEGAESGGVVGFVGGVGKGLVGAFTKPMVGFLDMASNITAGIRETTTVFEGGDINRERLPRYTGKDGIVTAYSQREALGQMWLKEMENGKFFNEVYIAHSVVDNDEVVAILTYTRILIVRSDNLKLDYAISLDTIRNVESGDNGVYLELRKAPTRVLTIEESTSREWFAKNIKQRFTALNVKNWLKMWILSMQAIRECPWCGAFLVNVYLKSNNSNTSKTKVEPGLFDDITVSDDESLVVRKPSSAKHSREAMKDEFSLEDILSQFKQEQKGKPSTKARSKRKQPIMSDSSDDEWIAPIPSKKKREGGKKQKTESLYDTDEDWDAMGHTSDVKKRYSTSFSSASDSDYLQSDSEDESLLKKSKYKKETKATAKAVDPVRKVVVKVNKPKAETTPTRSLYKPSFSSSTASSSSTTPGTASKGNRIHSFVIFNAEMRGKLAKENKDLSPKDLSRLVSGLWNKLSKEQKAVYANKSLGPKRTKPPCGNGYVLFKNEQFSLVQKEFKFKGPTAMNSASSIIGVRWKNLDPKIKETYNLRAKKMREDWAFEHPREYEAYMDSMKAKISETKRANRKTKS</sequence>
<dbReference type="GO" id="GO:0045324">
    <property type="term" value="P:late endosome to vacuole transport"/>
    <property type="evidence" value="ECO:0007669"/>
    <property type="project" value="TreeGrafter"/>
</dbReference>
<evidence type="ECO:0000256" key="1">
    <source>
        <dbReference type="ARBA" id="ARBA00006545"/>
    </source>
</evidence>
<feature type="compositionally biased region" description="Low complexity" evidence="5">
    <location>
        <begin position="1494"/>
        <end position="1506"/>
    </location>
</feature>
<dbReference type="Gene3D" id="1.10.30.10">
    <property type="entry name" value="High mobility group box domain"/>
    <property type="match status" value="2"/>
</dbReference>
<reference evidence="7" key="1">
    <citation type="submission" date="2014-09" db="EMBL/GenBank/DDBJ databases">
        <title>Draft genome sequence of an oleaginous Mucoromycotina fungus Mucor ambiguus NBRC6742.</title>
        <authorList>
            <person name="Takeda I."/>
            <person name="Yamane N."/>
            <person name="Morita T."/>
            <person name="Tamano K."/>
            <person name="Machida M."/>
            <person name="Baker S."/>
            <person name="Koike H."/>
        </authorList>
    </citation>
    <scope>NUCLEOTIDE SEQUENCE</scope>
    <source>
        <strain evidence="7">NBRC 6742</strain>
    </source>
</reference>
<feature type="compositionally biased region" description="Low complexity" evidence="5">
    <location>
        <begin position="3462"/>
        <end position="3481"/>
    </location>
</feature>
<dbReference type="Pfam" id="PF25037">
    <property type="entry name" value="VPS13_C"/>
    <property type="match status" value="1"/>
</dbReference>
<feature type="compositionally biased region" description="Low complexity" evidence="5">
    <location>
        <begin position="3399"/>
        <end position="3413"/>
    </location>
</feature>
<dbReference type="EMBL" id="DF836329">
    <property type="protein sequence ID" value="GAN03420.1"/>
    <property type="molecule type" value="Genomic_DNA"/>
</dbReference>
<dbReference type="Pfam" id="PF12624">
    <property type="entry name" value="VPS13_N"/>
    <property type="match status" value="2"/>
</dbReference>
<dbReference type="GO" id="GO:0005634">
    <property type="term" value="C:nucleus"/>
    <property type="evidence" value="ECO:0007669"/>
    <property type="project" value="UniProtKB-UniRule"/>
</dbReference>
<feature type="domain" description="HMG box" evidence="6">
    <location>
        <begin position="3547"/>
        <end position="3614"/>
    </location>
</feature>
<keyword evidence="4" id="KW-0539">Nucleus</keyword>
<proteinExistence type="inferred from homology"/>
<dbReference type="OrthoDB" id="428159at2759"/>
<dbReference type="InterPro" id="IPR009071">
    <property type="entry name" value="HMG_box_dom"/>
</dbReference>
<dbReference type="GO" id="GO:0003677">
    <property type="term" value="F:DNA binding"/>
    <property type="evidence" value="ECO:0007669"/>
    <property type="project" value="UniProtKB-UniRule"/>
</dbReference>
<evidence type="ECO:0000256" key="5">
    <source>
        <dbReference type="SAM" id="MobiDB-lite"/>
    </source>
</evidence>
<feature type="region of interest" description="Disordered" evidence="5">
    <location>
        <begin position="3328"/>
        <end position="3481"/>
    </location>
</feature>
<dbReference type="InterPro" id="IPR036910">
    <property type="entry name" value="HMG_box_dom_sf"/>
</dbReference>
<dbReference type="InterPro" id="IPR026847">
    <property type="entry name" value="VPS13"/>
</dbReference>
<dbReference type="Proteomes" id="UP000053815">
    <property type="component" value="Unassembled WGS sequence"/>
</dbReference>
<keyword evidence="4" id="KW-0238">DNA-binding</keyword>
<organism evidence="7">
    <name type="scientific">Mucor ambiguus</name>
    <dbReference type="NCBI Taxonomy" id="91626"/>
    <lineage>
        <taxon>Eukaryota</taxon>
        <taxon>Fungi</taxon>
        <taxon>Fungi incertae sedis</taxon>
        <taxon>Mucoromycota</taxon>
        <taxon>Mucoromycotina</taxon>
        <taxon>Mucoromycetes</taxon>
        <taxon>Mucorales</taxon>
        <taxon>Mucorineae</taxon>
        <taxon>Mucoraceae</taxon>
        <taxon>Mucor</taxon>
    </lineage>
</organism>
<keyword evidence="3" id="KW-0445">Lipid transport</keyword>
<dbReference type="GO" id="GO:0006869">
    <property type="term" value="P:lipid transport"/>
    <property type="evidence" value="ECO:0007669"/>
    <property type="project" value="UniProtKB-KW"/>
</dbReference>
<feature type="region of interest" description="Disordered" evidence="5">
    <location>
        <begin position="876"/>
        <end position="900"/>
    </location>
</feature>
<dbReference type="InterPro" id="IPR056748">
    <property type="entry name" value="VPS13-like_C"/>
</dbReference>
<dbReference type="PANTHER" id="PTHR16166:SF93">
    <property type="entry name" value="INTERMEMBRANE LIPID TRANSFER PROTEIN VPS13"/>
    <property type="match status" value="1"/>
</dbReference>
<dbReference type="GO" id="GO:0006623">
    <property type="term" value="P:protein targeting to vacuole"/>
    <property type="evidence" value="ECO:0007669"/>
    <property type="project" value="TreeGrafter"/>
</dbReference>
<dbReference type="PROSITE" id="PS50118">
    <property type="entry name" value="HMG_BOX_2"/>
    <property type="match status" value="2"/>
</dbReference>
<comment type="similarity">
    <text evidence="1">Belongs to the VPS13 family.</text>
</comment>
<protein>
    <submittedName>
        <fullName evidence="7">Vacuolar protein sorting-associated protein vps13</fullName>
    </submittedName>
</protein>
<feature type="DNA-binding region" description="HMG box" evidence="4">
    <location>
        <begin position="3547"/>
        <end position="3614"/>
    </location>
</feature>
<evidence type="ECO:0000259" key="6">
    <source>
        <dbReference type="PROSITE" id="PS50118"/>
    </source>
</evidence>
<dbReference type="PANTHER" id="PTHR16166">
    <property type="entry name" value="VACUOLAR PROTEIN SORTING-ASSOCIATED PROTEIN VPS13"/>
    <property type="match status" value="1"/>
</dbReference>
<dbReference type="SUPFAM" id="SSF47095">
    <property type="entry name" value="HMG-box"/>
    <property type="match status" value="2"/>
</dbReference>
<feature type="region of interest" description="Disordered" evidence="5">
    <location>
        <begin position="131"/>
        <end position="164"/>
    </location>
</feature>
<dbReference type="InterPro" id="IPR026854">
    <property type="entry name" value="VPS13_N"/>
</dbReference>
<evidence type="ECO:0000256" key="3">
    <source>
        <dbReference type="ARBA" id="ARBA00023055"/>
    </source>
</evidence>
<gene>
    <name evidence="7" type="ORF">MAM1_0040c02873</name>
</gene>
<dbReference type="STRING" id="91626.A0A0C9LT57"/>
<name>A0A0C9LT57_9FUNG</name>
<feature type="compositionally biased region" description="Basic residues" evidence="5">
    <location>
        <begin position="3336"/>
        <end position="3346"/>
    </location>
</feature>
<feature type="domain" description="HMG box" evidence="6">
    <location>
        <begin position="3482"/>
        <end position="3535"/>
    </location>
</feature>
<evidence type="ECO:0000256" key="2">
    <source>
        <dbReference type="ARBA" id="ARBA00022448"/>
    </source>
</evidence>
<keyword evidence="2" id="KW-0813">Transport</keyword>
<dbReference type="CDD" id="cd00084">
    <property type="entry name" value="HMG-box_SF"/>
    <property type="match status" value="2"/>
</dbReference>